<keyword evidence="3" id="KW-0732">Signal</keyword>
<dbReference type="SUPFAM" id="SSF52833">
    <property type="entry name" value="Thioredoxin-like"/>
    <property type="match status" value="1"/>
</dbReference>
<dbReference type="InterPro" id="IPR050553">
    <property type="entry name" value="Thioredoxin_ResA/DsbE_sf"/>
</dbReference>
<proteinExistence type="predicted"/>
<dbReference type="GO" id="GO:0016209">
    <property type="term" value="F:antioxidant activity"/>
    <property type="evidence" value="ECO:0007669"/>
    <property type="project" value="InterPro"/>
</dbReference>
<organism evidence="5 6">
    <name type="scientific">Streptococcus equi subsp. ruminatorum</name>
    <dbReference type="NCBI Taxonomy" id="254358"/>
    <lineage>
        <taxon>Bacteria</taxon>
        <taxon>Bacillati</taxon>
        <taxon>Bacillota</taxon>
        <taxon>Bacilli</taxon>
        <taxon>Lactobacillales</taxon>
        <taxon>Streptococcaceae</taxon>
        <taxon>Streptococcus</taxon>
    </lineage>
</organism>
<accession>A0A6M1KYH9</accession>
<dbReference type="EMBL" id="JAAKFZ010000002">
    <property type="protein sequence ID" value="NGL83344.1"/>
    <property type="molecule type" value="Genomic_DNA"/>
</dbReference>
<gene>
    <name evidence="5" type="ORF">G5B50_00965</name>
</gene>
<dbReference type="PANTHER" id="PTHR42852">
    <property type="entry name" value="THIOL:DISULFIDE INTERCHANGE PROTEIN DSBE"/>
    <property type="match status" value="1"/>
</dbReference>
<dbReference type="Pfam" id="PF00578">
    <property type="entry name" value="AhpC-TSA"/>
    <property type="match status" value="1"/>
</dbReference>
<dbReference type="AlphaFoldDB" id="A0A6M1KYH9"/>
<evidence type="ECO:0000256" key="3">
    <source>
        <dbReference type="SAM" id="SignalP"/>
    </source>
</evidence>
<evidence type="ECO:0000256" key="1">
    <source>
        <dbReference type="ARBA" id="ARBA00023157"/>
    </source>
</evidence>
<dbReference type="PROSITE" id="PS51257">
    <property type="entry name" value="PROKAR_LIPOPROTEIN"/>
    <property type="match status" value="1"/>
</dbReference>
<name>A0A6M1KYH9_9STRE</name>
<feature type="domain" description="Thioredoxin" evidence="4">
    <location>
        <begin position="81"/>
        <end position="223"/>
    </location>
</feature>
<evidence type="ECO:0000256" key="2">
    <source>
        <dbReference type="SAM" id="MobiDB-lite"/>
    </source>
</evidence>
<dbReference type="GO" id="GO:0016491">
    <property type="term" value="F:oxidoreductase activity"/>
    <property type="evidence" value="ECO:0007669"/>
    <property type="project" value="InterPro"/>
</dbReference>
<dbReference type="PROSITE" id="PS51352">
    <property type="entry name" value="THIOREDOXIN_2"/>
    <property type="match status" value="1"/>
</dbReference>
<evidence type="ECO:0000313" key="6">
    <source>
        <dbReference type="Proteomes" id="UP000479499"/>
    </source>
</evidence>
<comment type="caution">
    <text evidence="5">The sequence shown here is derived from an EMBL/GenBank/DDBJ whole genome shotgun (WGS) entry which is preliminary data.</text>
</comment>
<dbReference type="Proteomes" id="UP000479499">
    <property type="component" value="Unassembled WGS sequence"/>
</dbReference>
<dbReference type="Gene3D" id="3.40.30.10">
    <property type="entry name" value="Glutaredoxin"/>
    <property type="match status" value="1"/>
</dbReference>
<protein>
    <submittedName>
        <fullName evidence="5">TlpA family protein disulfide reductase</fullName>
    </submittedName>
</protein>
<dbReference type="InterPro" id="IPR036249">
    <property type="entry name" value="Thioredoxin-like_sf"/>
</dbReference>
<keyword evidence="1" id="KW-1015">Disulfide bond</keyword>
<dbReference type="PANTHER" id="PTHR42852:SF16">
    <property type="entry name" value="THIOL:DISULFIDE INTERCHANGE PROTEIN TLPA"/>
    <property type="match status" value="1"/>
</dbReference>
<sequence>MKKTTLLTTGLACLALLTACSAKDKMAMTDGKKDHMAMTDHKSKMKKDQKDMMSDKKDMMSDQKDMMADDKHMSDADKASKNDGQMAPDFELKSIDGKTYRLSDFKGKKVYLKFWASWCSICLSTLGDTQSLATMKDKDFEVLTIVSPGHQGEKSEADFKKWFEGTDFKKLPVLLDPDGKLLEAYGVRSYPTEIFVGSDGVLAKKHVGYAKKSEIEKTLKEIK</sequence>
<dbReference type="CDD" id="cd02966">
    <property type="entry name" value="TlpA_like_family"/>
    <property type="match status" value="1"/>
</dbReference>
<evidence type="ECO:0000313" key="5">
    <source>
        <dbReference type="EMBL" id="NGL83344.1"/>
    </source>
</evidence>
<feature type="signal peptide" evidence="3">
    <location>
        <begin position="1"/>
        <end position="22"/>
    </location>
</feature>
<feature type="region of interest" description="Disordered" evidence="2">
    <location>
        <begin position="31"/>
        <end position="83"/>
    </location>
</feature>
<feature type="chain" id="PRO_5026748091" evidence="3">
    <location>
        <begin position="23"/>
        <end position="223"/>
    </location>
</feature>
<dbReference type="InterPro" id="IPR000866">
    <property type="entry name" value="AhpC/TSA"/>
</dbReference>
<reference evidence="5 6" key="1">
    <citation type="submission" date="2020-02" db="EMBL/GenBank/DDBJ databases">
        <title>M-like protein SrM is not crucial to the virulence of a novel isolate of Streptococcus equi subsp. ruminatorum from Macaca mulatta.</title>
        <authorList>
            <person name="Guo G."/>
            <person name="Cheng L."/>
            <person name="Zhang W."/>
        </authorList>
    </citation>
    <scope>NUCLEOTIDE SEQUENCE [LARGE SCALE GENOMIC DNA]</scope>
    <source>
        <strain evidence="5 6">FJ1804</strain>
    </source>
</reference>
<dbReference type="InterPro" id="IPR013766">
    <property type="entry name" value="Thioredoxin_domain"/>
</dbReference>
<feature type="compositionally biased region" description="Basic and acidic residues" evidence="2">
    <location>
        <begin position="31"/>
        <end position="81"/>
    </location>
</feature>
<evidence type="ECO:0000259" key="4">
    <source>
        <dbReference type="PROSITE" id="PS51352"/>
    </source>
</evidence>